<reference evidence="3 4" key="1">
    <citation type="submission" date="2012-08" db="EMBL/GenBank/DDBJ databases">
        <title>Whole genome shotgun sequence of Kineosphaera limosa NBRC 100340.</title>
        <authorList>
            <person name="Yoshida I."/>
            <person name="Isaki S."/>
            <person name="Hosoyama A."/>
            <person name="Tsuchikane K."/>
            <person name="Katsumata H."/>
            <person name="Ando Y."/>
            <person name="Ohji S."/>
            <person name="Hamada M."/>
            <person name="Tamura T."/>
            <person name="Yamazoe A."/>
            <person name="Yamazaki S."/>
            <person name="Fujita N."/>
        </authorList>
    </citation>
    <scope>NUCLEOTIDE SEQUENCE [LARGE SCALE GENOMIC DNA]</scope>
    <source>
        <strain evidence="3 4">NBRC 100340</strain>
    </source>
</reference>
<dbReference type="PROSITE" id="PS51722">
    <property type="entry name" value="G_TR_2"/>
    <property type="match status" value="1"/>
</dbReference>
<evidence type="ECO:0000259" key="2">
    <source>
        <dbReference type="PROSITE" id="PS51722"/>
    </source>
</evidence>
<dbReference type="OrthoDB" id="9803139at2"/>
<dbReference type="Proteomes" id="UP000008366">
    <property type="component" value="Unassembled WGS sequence"/>
</dbReference>
<dbReference type="GO" id="GO:0005525">
    <property type="term" value="F:GTP binding"/>
    <property type="evidence" value="ECO:0007669"/>
    <property type="project" value="UniProtKB-KW"/>
</dbReference>
<dbReference type="STRING" id="1184609.KILIM_024_00660"/>
<dbReference type="InterPro" id="IPR015191">
    <property type="entry name" value="SelB_WHD4"/>
</dbReference>
<proteinExistence type="predicted"/>
<keyword evidence="1" id="KW-0547">Nucleotide-binding</keyword>
<protein>
    <submittedName>
        <fullName evidence="3">Selenocysteine-specific elongation factor</fullName>
    </submittedName>
</protein>
<dbReference type="InterPro" id="IPR027417">
    <property type="entry name" value="P-loop_NTPase"/>
</dbReference>
<dbReference type="SUPFAM" id="SSF52540">
    <property type="entry name" value="P-loop containing nucleoside triphosphate hydrolases"/>
    <property type="match status" value="1"/>
</dbReference>
<dbReference type="Gene3D" id="3.40.50.300">
    <property type="entry name" value="P-loop containing nucleotide triphosphate hydrolases"/>
    <property type="match status" value="1"/>
</dbReference>
<gene>
    <name evidence="3" type="primary">selB</name>
    <name evidence="3" type="ORF">KILIM_024_00660</name>
</gene>
<dbReference type="InterPro" id="IPR050055">
    <property type="entry name" value="EF-Tu_GTPase"/>
</dbReference>
<dbReference type="GO" id="GO:0005829">
    <property type="term" value="C:cytosol"/>
    <property type="evidence" value="ECO:0007669"/>
    <property type="project" value="TreeGrafter"/>
</dbReference>
<evidence type="ECO:0000256" key="1">
    <source>
        <dbReference type="ARBA" id="ARBA00023134"/>
    </source>
</evidence>
<keyword evidence="1" id="KW-0342">GTP-binding</keyword>
<dbReference type="Gene3D" id="1.10.10.10">
    <property type="entry name" value="Winged helix-like DNA-binding domain superfamily/Winged helix DNA-binding domain"/>
    <property type="match status" value="1"/>
</dbReference>
<dbReference type="GO" id="GO:0001514">
    <property type="term" value="P:selenocysteine incorporation"/>
    <property type="evidence" value="ECO:0007669"/>
    <property type="project" value="InterPro"/>
</dbReference>
<dbReference type="InterPro" id="IPR036388">
    <property type="entry name" value="WH-like_DNA-bd_sf"/>
</dbReference>
<organism evidence="3 4">
    <name type="scientific">Kineosphaera limosa NBRC 100340</name>
    <dbReference type="NCBI Taxonomy" id="1184609"/>
    <lineage>
        <taxon>Bacteria</taxon>
        <taxon>Bacillati</taxon>
        <taxon>Actinomycetota</taxon>
        <taxon>Actinomycetes</taxon>
        <taxon>Micrococcales</taxon>
        <taxon>Dermatophilaceae</taxon>
        <taxon>Kineosphaera</taxon>
    </lineage>
</organism>
<dbReference type="GO" id="GO:0003924">
    <property type="term" value="F:GTPase activity"/>
    <property type="evidence" value="ECO:0007669"/>
    <property type="project" value="InterPro"/>
</dbReference>
<dbReference type="PANTHER" id="PTHR43721">
    <property type="entry name" value="ELONGATION FACTOR TU-RELATED"/>
    <property type="match status" value="1"/>
</dbReference>
<sequence>MHVLATAGHVDHGKSTLVHALTGMEPDRWEAERRRGLTIDLGYAWTTLPSGRTLAFVDVPGHRRFIGNMLAGIGPVPAVVFVVAADAGWSAQSQEHLRAIEALGIDRGILVVTRADLADPAPALAHAGERLAGGSLADVEAVAVSALTGAGLAQLRAALDRLVDGMPPPEPTQRVRLWADRSFTIAGAGTVVTGTLGAGAIAVGDELEVGGRMVRVRGLQALGEHRDQVEAPARVAVNLRGVGADELRRGDALLTPTSWRVTRVFDARFVGDPQAVPDLPQRVTLHLGTASPAVHIRPLDAESTGVVRILLPEPLPVMAGDRAILRDPGDASGESVVGVVVVDADPPALTRRGDGARRGHELAGRSADLLDLATEVAARGAMRESHAVDLGVDLASACAAANSLVRRDGWLVDPDQWRRWGAALRDLASARATTHPLDPFVPLEAARAQVDIPDLRLVAPAAADAGLEVSQGRLQLPGTRPDLGAAEAGLRGIEERLAQAPFAAPEAHELRAAGLGSRQLAAAVGMTRLLRLGDGIYLQPTAPARAMRLLAALPQPFTTSQARQALGTTRRVAIPLLEHLDARGWTRRLDAGHRQVVRN</sequence>
<name>K6W8Y4_9MICO</name>
<dbReference type="GO" id="GO:0003723">
    <property type="term" value="F:RNA binding"/>
    <property type="evidence" value="ECO:0007669"/>
    <property type="project" value="InterPro"/>
</dbReference>
<dbReference type="InterPro" id="IPR036390">
    <property type="entry name" value="WH_DNA-bd_sf"/>
</dbReference>
<keyword evidence="3" id="KW-0251">Elongation factor</keyword>
<dbReference type="Pfam" id="PF00009">
    <property type="entry name" value="GTP_EFTU"/>
    <property type="match status" value="1"/>
</dbReference>
<dbReference type="GO" id="GO:0003746">
    <property type="term" value="F:translation elongation factor activity"/>
    <property type="evidence" value="ECO:0007669"/>
    <property type="project" value="UniProtKB-KW"/>
</dbReference>
<dbReference type="SUPFAM" id="SSF50447">
    <property type="entry name" value="Translation proteins"/>
    <property type="match status" value="1"/>
</dbReference>
<keyword evidence="3" id="KW-0648">Protein biosynthesis</keyword>
<evidence type="ECO:0000313" key="4">
    <source>
        <dbReference type="Proteomes" id="UP000008366"/>
    </source>
</evidence>
<dbReference type="SUPFAM" id="SSF46785">
    <property type="entry name" value="Winged helix' DNA-binding domain"/>
    <property type="match status" value="1"/>
</dbReference>
<dbReference type="InterPro" id="IPR000795">
    <property type="entry name" value="T_Tr_GTP-bd_dom"/>
</dbReference>
<dbReference type="eggNOG" id="COG3276">
    <property type="taxonomic scope" value="Bacteria"/>
</dbReference>
<feature type="domain" description="Tr-type G" evidence="2">
    <location>
        <begin position="1"/>
        <end position="170"/>
    </location>
</feature>
<dbReference type="Gene3D" id="2.40.30.10">
    <property type="entry name" value="Translation factors"/>
    <property type="match status" value="1"/>
</dbReference>
<accession>K6W8Y4</accession>
<dbReference type="EMBL" id="BAHD01000024">
    <property type="protein sequence ID" value="GAB95655.1"/>
    <property type="molecule type" value="Genomic_DNA"/>
</dbReference>
<dbReference type="InterPro" id="IPR009000">
    <property type="entry name" value="Transl_B-barrel_sf"/>
</dbReference>
<dbReference type="AlphaFoldDB" id="K6W8Y4"/>
<evidence type="ECO:0000313" key="3">
    <source>
        <dbReference type="EMBL" id="GAB95655.1"/>
    </source>
</evidence>
<dbReference type="PANTHER" id="PTHR43721:SF22">
    <property type="entry name" value="ELONGATION FACTOR TU, MITOCHONDRIAL"/>
    <property type="match status" value="1"/>
</dbReference>
<dbReference type="RefSeq" id="WP_006592187.1">
    <property type="nucleotide sequence ID" value="NZ_BAHD01000024.1"/>
</dbReference>
<dbReference type="Pfam" id="PF09107">
    <property type="entry name" value="WHD_3rd_SelB"/>
    <property type="match status" value="1"/>
</dbReference>
<comment type="caution">
    <text evidence="3">The sequence shown here is derived from an EMBL/GenBank/DDBJ whole genome shotgun (WGS) entry which is preliminary data.</text>
</comment>
<keyword evidence="4" id="KW-1185">Reference proteome</keyword>